<dbReference type="Proteomes" id="UP001187192">
    <property type="component" value="Unassembled WGS sequence"/>
</dbReference>
<evidence type="ECO:0000313" key="2">
    <source>
        <dbReference type="Proteomes" id="UP001187192"/>
    </source>
</evidence>
<protein>
    <submittedName>
        <fullName evidence="1">Uncharacterized protein</fullName>
    </submittedName>
</protein>
<comment type="caution">
    <text evidence="1">The sequence shown here is derived from an EMBL/GenBank/DDBJ whole genome shotgun (WGS) entry which is preliminary data.</text>
</comment>
<evidence type="ECO:0000313" key="1">
    <source>
        <dbReference type="EMBL" id="GMN56351.1"/>
    </source>
</evidence>
<keyword evidence="2" id="KW-1185">Reference proteome</keyword>
<dbReference type="AlphaFoldDB" id="A0AA88DGM8"/>
<name>A0AA88DGM8_FICCA</name>
<proteinExistence type="predicted"/>
<organism evidence="1 2">
    <name type="scientific">Ficus carica</name>
    <name type="common">Common fig</name>
    <dbReference type="NCBI Taxonomy" id="3494"/>
    <lineage>
        <taxon>Eukaryota</taxon>
        <taxon>Viridiplantae</taxon>
        <taxon>Streptophyta</taxon>
        <taxon>Embryophyta</taxon>
        <taxon>Tracheophyta</taxon>
        <taxon>Spermatophyta</taxon>
        <taxon>Magnoliopsida</taxon>
        <taxon>eudicotyledons</taxon>
        <taxon>Gunneridae</taxon>
        <taxon>Pentapetalae</taxon>
        <taxon>rosids</taxon>
        <taxon>fabids</taxon>
        <taxon>Rosales</taxon>
        <taxon>Moraceae</taxon>
        <taxon>Ficeae</taxon>
        <taxon>Ficus</taxon>
    </lineage>
</organism>
<gene>
    <name evidence="1" type="ORF">TIFTF001_025472</name>
</gene>
<dbReference type="EMBL" id="BTGU01000063">
    <property type="protein sequence ID" value="GMN56351.1"/>
    <property type="molecule type" value="Genomic_DNA"/>
</dbReference>
<sequence length="54" mass="5664">MVLSWGLELSPSSTVGEEWSKVPAGGGGWVQTGVREEGWMALSWYGASAAVHDG</sequence>
<accession>A0AA88DGM8</accession>
<reference evidence="1" key="1">
    <citation type="submission" date="2023-07" db="EMBL/GenBank/DDBJ databases">
        <title>draft genome sequence of fig (Ficus carica).</title>
        <authorList>
            <person name="Takahashi T."/>
            <person name="Nishimura K."/>
        </authorList>
    </citation>
    <scope>NUCLEOTIDE SEQUENCE</scope>
</reference>